<evidence type="ECO:0000259" key="19">
    <source>
        <dbReference type="PROSITE" id="PS50868"/>
    </source>
</evidence>
<dbReference type="GO" id="GO:0005634">
    <property type="term" value="C:nucleus"/>
    <property type="evidence" value="ECO:0007669"/>
    <property type="project" value="UniProtKB-SubCell"/>
</dbReference>
<dbReference type="CDD" id="cd20382">
    <property type="entry name" value="Tudor_SETDB1_rpt1"/>
    <property type="match status" value="1"/>
</dbReference>
<keyword evidence="6" id="KW-0808">Transferase</keyword>
<accession>A0AA36AZD1</accession>
<dbReference type="InterPro" id="IPR016177">
    <property type="entry name" value="DNA-bd_dom_sf"/>
</dbReference>
<dbReference type="GO" id="GO:0003677">
    <property type="term" value="F:DNA binding"/>
    <property type="evidence" value="ECO:0007669"/>
    <property type="project" value="InterPro"/>
</dbReference>
<dbReference type="Pfam" id="PF05033">
    <property type="entry name" value="Pre-SET"/>
    <property type="match status" value="1"/>
</dbReference>
<evidence type="ECO:0000313" key="22">
    <source>
        <dbReference type="Proteomes" id="UP001162480"/>
    </source>
</evidence>
<keyword evidence="7" id="KW-0949">S-adenosyl-L-methionine</keyword>
<evidence type="ECO:0000256" key="7">
    <source>
        <dbReference type="ARBA" id="ARBA00022691"/>
    </source>
</evidence>
<keyword evidence="10" id="KW-0862">Zinc</keyword>
<dbReference type="SMART" id="SM00333">
    <property type="entry name" value="TUDOR"/>
    <property type="match status" value="2"/>
</dbReference>
<evidence type="ECO:0000256" key="8">
    <source>
        <dbReference type="ARBA" id="ARBA00022723"/>
    </source>
</evidence>
<proteinExistence type="predicted"/>
<evidence type="ECO:0000256" key="4">
    <source>
        <dbReference type="ARBA" id="ARBA00022491"/>
    </source>
</evidence>
<dbReference type="SMART" id="SM00391">
    <property type="entry name" value="MBD"/>
    <property type="match status" value="1"/>
</dbReference>
<feature type="region of interest" description="Disordered" evidence="16">
    <location>
        <begin position="52"/>
        <end position="160"/>
    </location>
</feature>
<feature type="compositionally biased region" description="Basic and acidic residues" evidence="16">
    <location>
        <begin position="131"/>
        <end position="145"/>
    </location>
</feature>
<keyword evidence="4" id="KW-0678">Repressor</keyword>
<dbReference type="InterPro" id="IPR041292">
    <property type="entry name" value="Tudor_4"/>
</dbReference>
<feature type="compositionally biased region" description="Basic and acidic residues" evidence="16">
    <location>
        <begin position="87"/>
        <end position="108"/>
    </location>
</feature>
<evidence type="ECO:0000256" key="1">
    <source>
        <dbReference type="ARBA" id="ARBA00004123"/>
    </source>
</evidence>
<dbReference type="GO" id="GO:0008270">
    <property type="term" value="F:zinc ion binding"/>
    <property type="evidence" value="ECO:0007669"/>
    <property type="project" value="InterPro"/>
</dbReference>
<dbReference type="CDD" id="cd21181">
    <property type="entry name" value="Tudor_SETDB1_rpt2"/>
    <property type="match status" value="1"/>
</dbReference>
<dbReference type="InterPro" id="IPR001214">
    <property type="entry name" value="SET_dom"/>
</dbReference>
<feature type="compositionally biased region" description="Acidic residues" evidence="16">
    <location>
        <begin position="1174"/>
        <end position="1184"/>
    </location>
</feature>
<dbReference type="InterPro" id="IPR051516">
    <property type="entry name" value="SETDB_methyltransferase"/>
</dbReference>
<evidence type="ECO:0000256" key="12">
    <source>
        <dbReference type="ARBA" id="ARBA00023015"/>
    </source>
</evidence>
<dbReference type="SMART" id="SM00468">
    <property type="entry name" value="PreSET"/>
    <property type="match status" value="1"/>
</dbReference>
<dbReference type="PANTHER" id="PTHR46024">
    <property type="entry name" value="HISTONE-LYSINE N-METHYLTRANSFERASE EGGLESS"/>
    <property type="match status" value="1"/>
</dbReference>
<feature type="domain" description="SET" evidence="17">
    <location>
        <begin position="1106"/>
        <end position="1428"/>
    </location>
</feature>
<dbReference type="PROSITE" id="PS50982">
    <property type="entry name" value="MBD"/>
    <property type="match status" value="1"/>
</dbReference>
<dbReference type="Gene3D" id="2.170.270.10">
    <property type="entry name" value="SET domain"/>
    <property type="match status" value="2"/>
</dbReference>
<feature type="compositionally biased region" description="Basic and acidic residues" evidence="16">
    <location>
        <begin position="1340"/>
        <end position="1357"/>
    </location>
</feature>
<evidence type="ECO:0000256" key="10">
    <source>
        <dbReference type="ARBA" id="ARBA00022833"/>
    </source>
</evidence>
<dbReference type="PROSITE" id="PS50280">
    <property type="entry name" value="SET"/>
    <property type="match status" value="1"/>
</dbReference>
<feature type="compositionally biased region" description="Polar residues" evidence="16">
    <location>
        <begin position="1271"/>
        <end position="1281"/>
    </location>
</feature>
<evidence type="ECO:0000256" key="14">
    <source>
        <dbReference type="ARBA" id="ARBA00023163"/>
    </source>
</evidence>
<evidence type="ECO:0000259" key="17">
    <source>
        <dbReference type="PROSITE" id="PS50280"/>
    </source>
</evidence>
<comment type="subcellular location">
    <subcellularLocation>
        <location evidence="2">Chromosome</location>
    </subcellularLocation>
    <subcellularLocation>
        <location evidence="1">Nucleus</location>
    </subcellularLocation>
</comment>
<dbReference type="PROSITE" id="PS50868">
    <property type="entry name" value="POST_SET"/>
    <property type="match status" value="1"/>
</dbReference>
<dbReference type="SUPFAM" id="SSF54171">
    <property type="entry name" value="DNA-binding domain"/>
    <property type="match status" value="1"/>
</dbReference>
<keyword evidence="3" id="KW-0158">Chromosome</keyword>
<feature type="compositionally biased region" description="Basic and acidic residues" evidence="16">
    <location>
        <begin position="176"/>
        <end position="214"/>
    </location>
</feature>
<dbReference type="SMART" id="SM00317">
    <property type="entry name" value="SET"/>
    <property type="match status" value="1"/>
</dbReference>
<dbReference type="Pfam" id="PF01429">
    <property type="entry name" value="MBD"/>
    <property type="match status" value="1"/>
</dbReference>
<dbReference type="InterPro" id="IPR041291">
    <property type="entry name" value="TUDOR_5"/>
</dbReference>
<feature type="region of interest" description="Disordered" evidence="16">
    <location>
        <begin position="1174"/>
        <end position="1289"/>
    </location>
</feature>
<evidence type="ECO:0000256" key="15">
    <source>
        <dbReference type="ARBA" id="ARBA00023242"/>
    </source>
</evidence>
<sequence>MELAEFVRVEGRTKTSHGAAVIVASSEEKISFVARFRIKISGAKPLEATEMTSFATFSESDEVGKDQVDEEEMEVEKDADANGNSKSDQDTQETSREEKPPKLSEKSGSDSVISNIKKDDDGDVTSSETEIAEKKVTIKVEERSENTSSHGDTDICSSADITKKADINGKKQMQEAVKDFEGKKRRENILKSGDEICEQKRPRILDAQKVEHSNTSDNEEGKEDMAAAAESPKADDTEMKMEDVEKGSNKKVKTESDDNENSMEVDEPSVAGIIKEEDESGCRGLDQKITVKQEVRNVKEEITASKEEVGTMKEGKNGIKEEIDMSSFKKQLKEEDVKDIKLVNGIKKPETIYKLSFDAEKFISNQISKMDLDQTNLQKLNGMNCQVKATERKQREISKIFSDCTNLLAKFRATLEATEAIESEEKVGGNVETVEISDDDEVEFIETTFEPDLVANRPHQQSATNPSMTNASNMDSLRAALTEALNKQMPSQVNQSLHKPFSDEDRKLFDISVGSKVLAKKLNDIWYKGIVQEVSQKERSKKFKIKFDGKGTKVLGAKLVAFFENWNIPIKVGSRVVAMYRDEEANPSTSFYAGIVAEVPTNRNRHRFLIFFDDGYAQYCLPKEIHRVYEQSKNVWEDIHPDSQEFIKEYLAQYPERPMVQLQKNQVVKTEWMGEWWTAKVVEVDASLVKMYFSADKRTEWIYRGSTRLEPLFSALARAETNKLTGFKNKRQRLVAASRGNKPVVEYTRAQTVEIDDEDTHVASKISRTQHGPDQKKRSVAKKSTTSNNNQNGTGANSWEAPWLKMQRNPKSSSASAEKKREQYQTSSISSHKQGRDMASVLQERLAAQTDGDLDEDALGERIDIDNIISPRNMLRKKLIPHECSPECVKDCEDKDFHIKFRGRNMLLVPTLCGWERQVTKVRPSAKRIVIYRGPCARRMRNLDEVDKYLLATNCNLSIDLFTFDPNLHTHTEFVPIKTFCDIKDISYGKENVPVSCVNGIDRQYPAYVEYSTKRYPAKGVHLNLDEEFLISCDCTDGCRDRTKCACIQMTIEATTASPGGHADESVGYKYRRLSEPILTGIYECSSRCKCDYRCFNKVAQNGLQLRLQVFKTEKRGWGLRCLDDIPTGGFICIYAGQLLTEQGANEDGQQYGDEYLAELDYIEVVEKHKEGYESEVVDLDDAESTSYSSLSSNSSRSSNTADQDHSDKKTTENGSEEKLGKLVLKREANKDKEWSVKIQGSSQRTADWVDSLNNEPIVIDDDEDEEEDNTQTTKSDSSAPTPIPATKRGNIFTLLEEKKEPTPNADELPDLEEKLPGLALRKCTRSTTRSRFKNLPNPKDGKNPSKERIEEREQRPSTRYYFNDGQLCYVMDAKSMGNLGRFLNHSCSPNVFVQNVFVDTHDLRFPWVAFFAGQYIRAGTELTWDYNYEVGSVPGKILYCYCSSAECRGRLL</sequence>
<dbReference type="PANTHER" id="PTHR46024:SF1">
    <property type="entry name" value="HISTONE-LYSINE N-METHYLTRANSFERASE EGGLESS"/>
    <property type="match status" value="1"/>
</dbReference>
<keyword evidence="15" id="KW-0539">Nucleus</keyword>
<dbReference type="CDD" id="cd20384">
    <property type="entry name" value="Tudor_ZGPAT"/>
    <property type="match status" value="1"/>
</dbReference>
<evidence type="ECO:0000256" key="16">
    <source>
        <dbReference type="SAM" id="MobiDB-lite"/>
    </source>
</evidence>
<keyword evidence="12" id="KW-0805">Transcription regulation</keyword>
<keyword evidence="5" id="KW-0489">Methyltransferase</keyword>
<evidence type="ECO:0000256" key="3">
    <source>
        <dbReference type="ARBA" id="ARBA00022454"/>
    </source>
</evidence>
<evidence type="ECO:0000256" key="5">
    <source>
        <dbReference type="ARBA" id="ARBA00022603"/>
    </source>
</evidence>
<evidence type="ECO:0000256" key="11">
    <source>
        <dbReference type="ARBA" id="ARBA00022853"/>
    </source>
</evidence>
<dbReference type="InterPro" id="IPR003616">
    <property type="entry name" value="Post-SET_dom"/>
</dbReference>
<keyword evidence="14" id="KW-0804">Transcription</keyword>
<evidence type="ECO:0000256" key="9">
    <source>
        <dbReference type="ARBA" id="ARBA00022737"/>
    </source>
</evidence>
<evidence type="ECO:0000259" key="20">
    <source>
        <dbReference type="PROSITE" id="PS50982"/>
    </source>
</evidence>
<dbReference type="PROSITE" id="PS50867">
    <property type="entry name" value="PRE_SET"/>
    <property type="match status" value="1"/>
</dbReference>
<dbReference type="InterPro" id="IPR001739">
    <property type="entry name" value="Methyl_CpG_DNA-bd"/>
</dbReference>
<evidence type="ECO:0000313" key="21">
    <source>
        <dbReference type="EMBL" id="CAI9725085.1"/>
    </source>
</evidence>
<feature type="region of interest" description="Disordered" evidence="16">
    <location>
        <begin position="1330"/>
        <end position="1357"/>
    </location>
</feature>
<name>A0AA36AZD1_OCTVU</name>
<evidence type="ECO:0000256" key="6">
    <source>
        <dbReference type="ARBA" id="ARBA00022679"/>
    </source>
</evidence>
<protein>
    <submittedName>
        <fullName evidence="21">Histone-lysine N-methyltransferase eggless-like isoform X1</fullName>
    </submittedName>
</protein>
<feature type="domain" description="MBD" evidence="20">
    <location>
        <begin position="901"/>
        <end position="969"/>
    </location>
</feature>
<dbReference type="Gene3D" id="2.30.30.140">
    <property type="match status" value="3"/>
</dbReference>
<dbReference type="InterPro" id="IPR002999">
    <property type="entry name" value="Tudor"/>
</dbReference>
<feature type="domain" description="Post-SET" evidence="19">
    <location>
        <begin position="1437"/>
        <end position="1453"/>
    </location>
</feature>
<dbReference type="Pfam" id="PF18358">
    <property type="entry name" value="Tudor_4"/>
    <property type="match status" value="1"/>
</dbReference>
<feature type="compositionally biased region" description="Polar residues" evidence="16">
    <location>
        <begin position="146"/>
        <end position="160"/>
    </location>
</feature>
<organism evidence="21 22">
    <name type="scientific">Octopus vulgaris</name>
    <name type="common">Common octopus</name>
    <dbReference type="NCBI Taxonomy" id="6645"/>
    <lineage>
        <taxon>Eukaryota</taxon>
        <taxon>Metazoa</taxon>
        <taxon>Spiralia</taxon>
        <taxon>Lophotrochozoa</taxon>
        <taxon>Mollusca</taxon>
        <taxon>Cephalopoda</taxon>
        <taxon>Coleoidea</taxon>
        <taxon>Octopodiformes</taxon>
        <taxon>Octopoda</taxon>
        <taxon>Incirrata</taxon>
        <taxon>Octopodidae</taxon>
        <taxon>Octopus</taxon>
    </lineage>
</organism>
<feature type="compositionally biased region" description="Low complexity" evidence="16">
    <location>
        <begin position="1185"/>
        <end position="1199"/>
    </location>
</feature>
<dbReference type="Proteomes" id="UP001162480">
    <property type="component" value="Chromosome 7"/>
</dbReference>
<dbReference type="GO" id="GO:0010629">
    <property type="term" value="P:negative regulation of gene expression"/>
    <property type="evidence" value="ECO:0007669"/>
    <property type="project" value="TreeGrafter"/>
</dbReference>
<evidence type="ECO:0000256" key="2">
    <source>
        <dbReference type="ARBA" id="ARBA00004286"/>
    </source>
</evidence>
<dbReference type="CDD" id="cd10517">
    <property type="entry name" value="SET_SETDB1"/>
    <property type="match status" value="1"/>
</dbReference>
<dbReference type="GO" id="GO:0070828">
    <property type="term" value="P:heterochromatin organization"/>
    <property type="evidence" value="ECO:0007669"/>
    <property type="project" value="TreeGrafter"/>
</dbReference>
<dbReference type="GO" id="GO:0032259">
    <property type="term" value="P:methylation"/>
    <property type="evidence" value="ECO:0007669"/>
    <property type="project" value="UniProtKB-KW"/>
</dbReference>
<dbReference type="InterPro" id="IPR007728">
    <property type="entry name" value="Pre-SET_dom"/>
</dbReference>
<feature type="region of interest" description="Disordered" evidence="16">
    <location>
        <begin position="176"/>
        <end position="269"/>
    </location>
</feature>
<feature type="domain" description="Pre-SET" evidence="18">
    <location>
        <begin position="1031"/>
        <end position="1103"/>
    </location>
</feature>
<dbReference type="GO" id="GO:0005694">
    <property type="term" value="C:chromosome"/>
    <property type="evidence" value="ECO:0007669"/>
    <property type="project" value="UniProtKB-SubCell"/>
</dbReference>
<reference evidence="21" key="1">
    <citation type="submission" date="2023-08" db="EMBL/GenBank/DDBJ databases">
        <authorList>
            <person name="Alioto T."/>
            <person name="Alioto T."/>
            <person name="Gomez Garrido J."/>
        </authorList>
    </citation>
    <scope>NUCLEOTIDE SEQUENCE</scope>
</reference>
<dbReference type="InterPro" id="IPR046341">
    <property type="entry name" value="SET_dom_sf"/>
</dbReference>
<dbReference type="SUPFAM" id="SSF82199">
    <property type="entry name" value="SET domain"/>
    <property type="match status" value="1"/>
</dbReference>
<gene>
    <name evidence="21" type="ORF">OCTVUL_1B008491</name>
</gene>
<feature type="region of interest" description="Disordered" evidence="16">
    <location>
        <begin position="756"/>
        <end position="839"/>
    </location>
</feature>
<keyword evidence="11" id="KW-0156">Chromatin regulator</keyword>
<feature type="compositionally biased region" description="Basic and acidic residues" evidence="16">
    <location>
        <begin position="232"/>
        <end position="256"/>
    </location>
</feature>
<keyword evidence="22" id="KW-1185">Reference proteome</keyword>
<feature type="compositionally biased region" description="Acidic residues" evidence="16">
    <location>
        <begin position="68"/>
        <end position="77"/>
    </location>
</feature>
<evidence type="ECO:0000256" key="13">
    <source>
        <dbReference type="ARBA" id="ARBA00023054"/>
    </source>
</evidence>
<dbReference type="Pfam" id="PF00856">
    <property type="entry name" value="SET"/>
    <property type="match status" value="1"/>
</dbReference>
<dbReference type="GO" id="GO:0046974">
    <property type="term" value="F:histone H3K9 methyltransferase activity"/>
    <property type="evidence" value="ECO:0007669"/>
    <property type="project" value="UniProtKB-ARBA"/>
</dbReference>
<evidence type="ECO:0000259" key="18">
    <source>
        <dbReference type="PROSITE" id="PS50867"/>
    </source>
</evidence>
<keyword evidence="13" id="KW-0175">Coiled coil</keyword>
<dbReference type="EMBL" id="OX597820">
    <property type="protein sequence ID" value="CAI9725085.1"/>
    <property type="molecule type" value="Genomic_DNA"/>
</dbReference>
<feature type="compositionally biased region" description="Acidic residues" evidence="16">
    <location>
        <begin position="1259"/>
        <end position="1270"/>
    </location>
</feature>
<feature type="compositionally biased region" description="Basic and acidic residues" evidence="16">
    <location>
        <begin position="1203"/>
        <end position="1236"/>
    </location>
</feature>
<feature type="compositionally biased region" description="Low complexity" evidence="16">
    <location>
        <begin position="782"/>
        <end position="798"/>
    </location>
</feature>
<keyword evidence="8" id="KW-0479">Metal-binding</keyword>
<keyword evidence="9" id="KW-0677">Repeat</keyword>
<dbReference type="Pfam" id="PF18359">
    <property type="entry name" value="Tudor_5"/>
    <property type="match status" value="1"/>
</dbReference>
<feature type="compositionally biased region" description="Acidic residues" evidence="16">
    <location>
        <begin position="257"/>
        <end position="267"/>
    </location>
</feature>